<dbReference type="Proteomes" id="UP000664601">
    <property type="component" value="Unassembled WGS sequence"/>
</dbReference>
<gene>
    <name evidence="1" type="ORF">JZO70_14705</name>
</gene>
<reference evidence="1 2" key="1">
    <citation type="submission" date="2021-03" db="EMBL/GenBank/DDBJ databases">
        <title>Enterococcal diversity collection.</title>
        <authorList>
            <person name="Gilmore M.S."/>
            <person name="Schwartzman J."/>
            <person name="Van Tyne D."/>
            <person name="Martin M."/>
            <person name="Earl A.M."/>
            <person name="Manson A.L."/>
            <person name="Straub T."/>
            <person name="Salamzade R."/>
            <person name="Saavedra J."/>
            <person name="Lebreton F."/>
            <person name="Prichula J."/>
            <person name="Schaufler K."/>
            <person name="Gaca A."/>
            <person name="Sgardioli B."/>
            <person name="Wagenaar J."/>
            <person name="Strong T."/>
        </authorList>
    </citation>
    <scope>NUCLEOTIDE SEQUENCE [LARGE SCALE GENOMIC DNA]</scope>
    <source>
        <strain evidence="1 2">669A</strain>
    </source>
</reference>
<organism evidence="1 2">
    <name type="scientific">Candidatus Enterococcus moelleringii</name>
    <dbReference type="NCBI Taxonomy" id="2815325"/>
    <lineage>
        <taxon>Bacteria</taxon>
        <taxon>Bacillati</taxon>
        <taxon>Bacillota</taxon>
        <taxon>Bacilli</taxon>
        <taxon>Lactobacillales</taxon>
        <taxon>Enterococcaceae</taxon>
        <taxon>Enterococcus</taxon>
    </lineage>
</organism>
<proteinExistence type="predicted"/>
<name>A0ABS3LEB2_9ENTE</name>
<evidence type="ECO:0000313" key="2">
    <source>
        <dbReference type="Proteomes" id="UP000664601"/>
    </source>
</evidence>
<comment type="caution">
    <text evidence="1">The sequence shown here is derived from an EMBL/GenBank/DDBJ whole genome shotgun (WGS) entry which is preliminary data.</text>
</comment>
<protein>
    <submittedName>
        <fullName evidence="1">Uncharacterized protein</fullName>
    </submittedName>
</protein>
<dbReference type="EMBL" id="JAFREM010000024">
    <property type="protein sequence ID" value="MBO1307425.1"/>
    <property type="molecule type" value="Genomic_DNA"/>
</dbReference>
<keyword evidence="2" id="KW-1185">Reference proteome</keyword>
<evidence type="ECO:0000313" key="1">
    <source>
        <dbReference type="EMBL" id="MBO1307425.1"/>
    </source>
</evidence>
<accession>A0ABS3LEB2</accession>
<sequence length="54" mass="6162">MNKIAKKQPFNAANSMLKKKMFIDLTAKTNGLSIPQVKEMQNTQYKKSHDHAVD</sequence>
<dbReference type="RefSeq" id="WP_207674425.1">
    <property type="nucleotide sequence ID" value="NZ_JAFREM010000024.1"/>
</dbReference>